<evidence type="ECO:0000313" key="3">
    <source>
        <dbReference type="Proteomes" id="UP000317839"/>
    </source>
</evidence>
<reference evidence="2 3" key="1">
    <citation type="submission" date="2019-06" db="EMBL/GenBank/DDBJ databases">
        <title>Draft genome of Aliikangiella marina GYP-15.</title>
        <authorList>
            <person name="Wang G."/>
        </authorList>
    </citation>
    <scope>NUCLEOTIDE SEQUENCE [LARGE SCALE GENOMIC DNA]</scope>
    <source>
        <strain evidence="2 3">GYP-15</strain>
    </source>
</reference>
<dbReference type="Proteomes" id="UP000317839">
    <property type="component" value="Unassembled WGS sequence"/>
</dbReference>
<dbReference type="OrthoDB" id="5459344at2"/>
<protein>
    <submittedName>
        <fullName evidence="2">Tellurite resistance TerB family protein</fullName>
    </submittedName>
</protein>
<keyword evidence="3" id="KW-1185">Reference proteome</keyword>
<proteinExistence type="predicted"/>
<sequence length="228" mass="24463">MVDFKKILNGLSSSDVSKGFLGGLAGGAVSGALTSKKGRKGAKKLIKYGGLAAVGALAWNAYKQYNQNQSNPQSGIPTDSVNNNQNGNQQSNQLAYWTGLNEQQFENLDETKPQEQSIYILKTMVAAAMSDGHLDPSEYQNIANKADSMGLSNEDRALVFNEISAPMSLNQVIAESNTPELAMEVYTASVLAIDEDQAQGREYLQKLAAGLQLPPPLVQAVHNQISNS</sequence>
<dbReference type="Gene3D" id="1.10.3680.10">
    <property type="entry name" value="TerB-like"/>
    <property type="match status" value="1"/>
</dbReference>
<accession>A0A545THS5</accession>
<dbReference type="RefSeq" id="WP_142888118.1">
    <property type="nucleotide sequence ID" value="NZ_VIKR01000001.1"/>
</dbReference>
<evidence type="ECO:0000256" key="1">
    <source>
        <dbReference type="SAM" id="MobiDB-lite"/>
    </source>
</evidence>
<gene>
    <name evidence="2" type="ORF">FLL45_02030</name>
</gene>
<comment type="caution">
    <text evidence="2">The sequence shown here is derived from an EMBL/GenBank/DDBJ whole genome shotgun (WGS) entry which is preliminary data.</text>
</comment>
<dbReference type="AlphaFoldDB" id="A0A545THS5"/>
<dbReference type="CDD" id="cd07178">
    <property type="entry name" value="terB_like_YebE"/>
    <property type="match status" value="1"/>
</dbReference>
<feature type="region of interest" description="Disordered" evidence="1">
    <location>
        <begin position="68"/>
        <end position="90"/>
    </location>
</feature>
<feature type="compositionally biased region" description="Polar residues" evidence="1">
    <location>
        <begin position="68"/>
        <end position="81"/>
    </location>
</feature>
<name>A0A545THS5_9GAMM</name>
<evidence type="ECO:0000313" key="2">
    <source>
        <dbReference type="EMBL" id="TQV76758.1"/>
    </source>
</evidence>
<dbReference type="InterPro" id="IPR007486">
    <property type="entry name" value="YebE"/>
</dbReference>
<dbReference type="SUPFAM" id="SSF158682">
    <property type="entry name" value="TerB-like"/>
    <property type="match status" value="1"/>
</dbReference>
<dbReference type="Pfam" id="PF04391">
    <property type="entry name" value="DUF533"/>
    <property type="match status" value="1"/>
</dbReference>
<organism evidence="2 3">
    <name type="scientific">Aliikangiella marina</name>
    <dbReference type="NCBI Taxonomy" id="1712262"/>
    <lineage>
        <taxon>Bacteria</taxon>
        <taxon>Pseudomonadati</taxon>
        <taxon>Pseudomonadota</taxon>
        <taxon>Gammaproteobacteria</taxon>
        <taxon>Oceanospirillales</taxon>
        <taxon>Pleioneaceae</taxon>
        <taxon>Aliikangiella</taxon>
    </lineage>
</organism>
<dbReference type="InterPro" id="IPR029024">
    <property type="entry name" value="TerB-like"/>
</dbReference>
<dbReference type="EMBL" id="VIKR01000001">
    <property type="protein sequence ID" value="TQV76758.1"/>
    <property type="molecule type" value="Genomic_DNA"/>
</dbReference>